<feature type="domain" description="Methylguanine DNA methyltransferase ribonuclease-like" evidence="11">
    <location>
        <begin position="1"/>
        <end position="71"/>
    </location>
</feature>
<reference evidence="13" key="1">
    <citation type="submission" date="2017-02" db="EMBL/GenBank/DDBJ databases">
        <title>Tessaracoccus aquaemaris sp. nov., isolated from the intestine of a Korean rockfish, Sebastes schlegelii, in a marine aquaculture pond.</title>
        <authorList>
            <person name="Tak E.J."/>
            <person name="Bae J.-W."/>
        </authorList>
    </citation>
    <scope>NUCLEOTIDE SEQUENCE [LARGE SCALE GENOMIC DNA]</scope>
    <source>
        <strain evidence="13">NSG39</strain>
    </source>
</reference>
<comment type="miscellaneous">
    <text evidence="9">This enzyme catalyzes only one turnover and therefore is not strictly catalytic. According to one definition, an enzyme is a biocatalyst that acts repeatedly and over many reaction cycles.</text>
</comment>
<dbReference type="STRING" id="1332264.BW730_16175"/>
<evidence type="ECO:0000259" key="11">
    <source>
        <dbReference type="Pfam" id="PF02870"/>
    </source>
</evidence>
<dbReference type="InterPro" id="IPR008332">
    <property type="entry name" value="MethylG_MeTrfase_N"/>
</dbReference>
<comment type="subcellular location">
    <subcellularLocation>
        <location evidence="9">Cytoplasm</location>
    </subcellularLocation>
</comment>
<accession>A0A1Q2CRP7</accession>
<comment type="catalytic activity">
    <reaction evidence="1 9">
        <text>a 4-O-methyl-thymidine in DNA + L-cysteinyl-[protein] = a thymidine in DNA + S-methyl-L-cysteinyl-[protein]</text>
        <dbReference type="Rhea" id="RHEA:53428"/>
        <dbReference type="Rhea" id="RHEA-COMP:10131"/>
        <dbReference type="Rhea" id="RHEA-COMP:10132"/>
        <dbReference type="Rhea" id="RHEA-COMP:13555"/>
        <dbReference type="Rhea" id="RHEA-COMP:13556"/>
        <dbReference type="ChEBI" id="CHEBI:29950"/>
        <dbReference type="ChEBI" id="CHEBI:82612"/>
        <dbReference type="ChEBI" id="CHEBI:137386"/>
        <dbReference type="ChEBI" id="CHEBI:137387"/>
        <dbReference type="EC" id="2.1.1.63"/>
    </reaction>
</comment>
<dbReference type="SUPFAM" id="SSF46767">
    <property type="entry name" value="Methylated DNA-protein cysteine methyltransferase, C-terminal domain"/>
    <property type="match status" value="1"/>
</dbReference>
<evidence type="ECO:0000256" key="7">
    <source>
        <dbReference type="ARBA" id="ARBA00023204"/>
    </source>
</evidence>
<feature type="active site" description="Nucleophile; methyl group acceptor" evidence="9">
    <location>
        <position position="126"/>
    </location>
</feature>
<keyword evidence="7 9" id="KW-0234">DNA repair</keyword>
<dbReference type="InterPro" id="IPR036388">
    <property type="entry name" value="WH-like_DNA-bd_sf"/>
</dbReference>
<dbReference type="InterPro" id="IPR023546">
    <property type="entry name" value="MGMT"/>
</dbReference>
<sequence>MSYRTISSPIGELTVVERDGALVGLYMTDHKPAPRSETFGEREDDTLPQLDAQLVEYFAGERTSFDLPLAPTGSDFQQRVWAALRTIPYGDTWSYGRLAEAIGQPGAARAVGLANGRNPISIVVPCHRVVGSSGKLTGYAGGVERKAFLLDLERGSAEQPALVVQR</sequence>
<evidence type="ECO:0000256" key="5">
    <source>
        <dbReference type="ARBA" id="ARBA00022679"/>
    </source>
</evidence>
<evidence type="ECO:0000256" key="6">
    <source>
        <dbReference type="ARBA" id="ARBA00022763"/>
    </source>
</evidence>
<evidence type="ECO:0000256" key="8">
    <source>
        <dbReference type="ARBA" id="ARBA00049348"/>
    </source>
</evidence>
<dbReference type="Pfam" id="PF02870">
    <property type="entry name" value="Methyltransf_1N"/>
    <property type="match status" value="1"/>
</dbReference>
<name>A0A1Q2CRP7_9ACTN</name>
<dbReference type="HAMAP" id="MF_00772">
    <property type="entry name" value="OGT"/>
    <property type="match status" value="1"/>
</dbReference>
<dbReference type="NCBIfam" id="TIGR00589">
    <property type="entry name" value="ogt"/>
    <property type="match status" value="1"/>
</dbReference>
<dbReference type="AlphaFoldDB" id="A0A1Q2CRP7"/>
<dbReference type="EC" id="2.1.1.63" evidence="9"/>
<dbReference type="EMBL" id="CP019606">
    <property type="protein sequence ID" value="AQP48808.1"/>
    <property type="molecule type" value="Genomic_DNA"/>
</dbReference>
<evidence type="ECO:0000256" key="9">
    <source>
        <dbReference type="HAMAP-Rule" id="MF_00772"/>
    </source>
</evidence>
<comment type="similarity">
    <text evidence="2 9">Belongs to the MGMT family.</text>
</comment>
<protein>
    <recommendedName>
        <fullName evidence="9">Methylated-DNA--protein-cysteine methyltransferase</fullName>
        <ecNumber evidence="9">2.1.1.63</ecNumber>
    </recommendedName>
    <alternativeName>
        <fullName evidence="9">6-O-methylguanine-DNA methyltransferase</fullName>
        <shortName evidence="9">MGMT</shortName>
    </alternativeName>
    <alternativeName>
        <fullName evidence="9">O-6-methylguanine-DNA-alkyltransferase</fullName>
    </alternativeName>
</protein>
<dbReference type="PROSITE" id="PS00374">
    <property type="entry name" value="MGMT"/>
    <property type="match status" value="1"/>
</dbReference>
<dbReference type="InterPro" id="IPR014048">
    <property type="entry name" value="MethylDNA_cys_MeTrfase_DNA-bd"/>
</dbReference>
<dbReference type="GO" id="GO:0005737">
    <property type="term" value="C:cytoplasm"/>
    <property type="evidence" value="ECO:0007669"/>
    <property type="project" value="UniProtKB-SubCell"/>
</dbReference>
<evidence type="ECO:0000256" key="3">
    <source>
        <dbReference type="ARBA" id="ARBA00022490"/>
    </source>
</evidence>
<proteinExistence type="inferred from homology"/>
<dbReference type="InterPro" id="IPR036631">
    <property type="entry name" value="MGMT_N_sf"/>
</dbReference>
<dbReference type="Pfam" id="PF01035">
    <property type="entry name" value="DNA_binding_1"/>
    <property type="match status" value="1"/>
</dbReference>
<keyword evidence="4 9" id="KW-0489">Methyltransferase</keyword>
<evidence type="ECO:0000259" key="10">
    <source>
        <dbReference type="Pfam" id="PF01035"/>
    </source>
</evidence>
<dbReference type="InterPro" id="IPR036217">
    <property type="entry name" value="MethylDNA_cys_MeTrfase_DNAb"/>
</dbReference>
<keyword evidence="13" id="KW-1185">Reference proteome</keyword>
<dbReference type="Proteomes" id="UP000188145">
    <property type="component" value="Chromosome"/>
</dbReference>
<dbReference type="GO" id="GO:0006307">
    <property type="term" value="P:DNA alkylation repair"/>
    <property type="evidence" value="ECO:0007669"/>
    <property type="project" value="UniProtKB-UniRule"/>
</dbReference>
<gene>
    <name evidence="12" type="ORF">BW730_16175</name>
</gene>
<dbReference type="OrthoDB" id="9802228at2"/>
<comment type="function">
    <text evidence="9">Involved in the cellular defense against the biological effects of O6-methylguanine (O6-MeG) and O4-methylthymine (O4-MeT) in DNA. Repairs the methylated nucleobase in DNA by stoichiometrically transferring the methyl group to a cysteine residue in the enzyme. This is a suicide reaction: the enzyme is irreversibly inactivated.</text>
</comment>
<dbReference type="GO" id="GO:0003908">
    <property type="term" value="F:methylated-DNA-[protein]-cysteine S-methyltransferase activity"/>
    <property type="evidence" value="ECO:0007669"/>
    <property type="project" value="UniProtKB-UniRule"/>
</dbReference>
<dbReference type="FunFam" id="1.10.10.10:FF:000214">
    <property type="entry name" value="Methylated-DNA--protein-cysteine methyltransferase"/>
    <property type="match status" value="1"/>
</dbReference>
<dbReference type="Gene3D" id="3.30.160.70">
    <property type="entry name" value="Methylated DNA-protein cysteine methyltransferase domain"/>
    <property type="match status" value="1"/>
</dbReference>
<evidence type="ECO:0000313" key="13">
    <source>
        <dbReference type="Proteomes" id="UP000188145"/>
    </source>
</evidence>
<keyword evidence="5 9" id="KW-0808">Transferase</keyword>
<dbReference type="PANTHER" id="PTHR10815:SF5">
    <property type="entry name" value="METHYLATED-DNA--PROTEIN-CYSTEINE METHYLTRANSFERASE"/>
    <property type="match status" value="1"/>
</dbReference>
<keyword evidence="3 9" id="KW-0963">Cytoplasm</keyword>
<dbReference type="Gene3D" id="1.10.10.10">
    <property type="entry name" value="Winged helix-like DNA-binding domain superfamily/Winged helix DNA-binding domain"/>
    <property type="match status" value="1"/>
</dbReference>
<evidence type="ECO:0000313" key="12">
    <source>
        <dbReference type="EMBL" id="AQP48808.1"/>
    </source>
</evidence>
<dbReference type="CDD" id="cd06445">
    <property type="entry name" value="ATase"/>
    <property type="match status" value="1"/>
</dbReference>
<dbReference type="InterPro" id="IPR001497">
    <property type="entry name" value="MethylDNA_cys_MeTrfase_AS"/>
</dbReference>
<dbReference type="GO" id="GO:0032259">
    <property type="term" value="P:methylation"/>
    <property type="evidence" value="ECO:0007669"/>
    <property type="project" value="UniProtKB-KW"/>
</dbReference>
<evidence type="ECO:0000256" key="2">
    <source>
        <dbReference type="ARBA" id="ARBA00008711"/>
    </source>
</evidence>
<dbReference type="KEGG" id="tes:BW730_16175"/>
<dbReference type="RefSeq" id="WP_077687158.1">
    <property type="nucleotide sequence ID" value="NZ_CP019606.1"/>
</dbReference>
<organism evidence="12 13">
    <name type="scientific">Tessaracoccus aquimaris</name>
    <dbReference type="NCBI Taxonomy" id="1332264"/>
    <lineage>
        <taxon>Bacteria</taxon>
        <taxon>Bacillati</taxon>
        <taxon>Actinomycetota</taxon>
        <taxon>Actinomycetes</taxon>
        <taxon>Propionibacteriales</taxon>
        <taxon>Propionibacteriaceae</taxon>
        <taxon>Tessaracoccus</taxon>
    </lineage>
</organism>
<evidence type="ECO:0000256" key="4">
    <source>
        <dbReference type="ARBA" id="ARBA00022603"/>
    </source>
</evidence>
<dbReference type="SUPFAM" id="SSF53155">
    <property type="entry name" value="Methylated DNA-protein cysteine methyltransferase domain"/>
    <property type="match status" value="1"/>
</dbReference>
<dbReference type="PANTHER" id="PTHR10815">
    <property type="entry name" value="METHYLATED-DNA--PROTEIN-CYSTEINE METHYLTRANSFERASE"/>
    <property type="match status" value="1"/>
</dbReference>
<keyword evidence="6 9" id="KW-0227">DNA damage</keyword>
<evidence type="ECO:0000256" key="1">
    <source>
        <dbReference type="ARBA" id="ARBA00001286"/>
    </source>
</evidence>
<feature type="domain" description="Methylated-DNA-[protein]-cysteine S-methyltransferase DNA binding" evidence="10">
    <location>
        <begin position="75"/>
        <end position="154"/>
    </location>
</feature>
<comment type="catalytic activity">
    <reaction evidence="8 9">
        <text>a 6-O-methyl-2'-deoxyguanosine in DNA + L-cysteinyl-[protein] = S-methyl-L-cysteinyl-[protein] + a 2'-deoxyguanosine in DNA</text>
        <dbReference type="Rhea" id="RHEA:24000"/>
        <dbReference type="Rhea" id="RHEA-COMP:10131"/>
        <dbReference type="Rhea" id="RHEA-COMP:10132"/>
        <dbReference type="Rhea" id="RHEA-COMP:11367"/>
        <dbReference type="Rhea" id="RHEA-COMP:11368"/>
        <dbReference type="ChEBI" id="CHEBI:29950"/>
        <dbReference type="ChEBI" id="CHEBI:82612"/>
        <dbReference type="ChEBI" id="CHEBI:85445"/>
        <dbReference type="ChEBI" id="CHEBI:85448"/>
        <dbReference type="EC" id="2.1.1.63"/>
    </reaction>
</comment>